<organism evidence="1">
    <name type="scientific">Dichomitus squalens</name>
    <dbReference type="NCBI Taxonomy" id="114155"/>
    <lineage>
        <taxon>Eukaryota</taxon>
        <taxon>Fungi</taxon>
        <taxon>Dikarya</taxon>
        <taxon>Basidiomycota</taxon>
        <taxon>Agaricomycotina</taxon>
        <taxon>Agaricomycetes</taxon>
        <taxon>Polyporales</taxon>
        <taxon>Polyporaceae</taxon>
        <taxon>Dichomitus</taxon>
    </lineage>
</organism>
<dbReference type="Proteomes" id="UP000292957">
    <property type="component" value="Unassembled WGS sequence"/>
</dbReference>
<dbReference type="EMBL" id="ML143413">
    <property type="protein sequence ID" value="TBU29441.1"/>
    <property type="molecule type" value="Genomic_DNA"/>
</dbReference>
<dbReference type="AlphaFoldDB" id="A0A4Q9MSX2"/>
<name>A0A4Q9MSX2_9APHY</name>
<protein>
    <submittedName>
        <fullName evidence="1">Uncharacterized protein</fullName>
    </submittedName>
</protein>
<reference evidence="1" key="1">
    <citation type="submission" date="2019-01" db="EMBL/GenBank/DDBJ databases">
        <title>Draft genome sequences of three monokaryotic isolates of the white-rot basidiomycete fungus Dichomitus squalens.</title>
        <authorList>
            <consortium name="DOE Joint Genome Institute"/>
            <person name="Lopez S.C."/>
            <person name="Andreopoulos B."/>
            <person name="Pangilinan J."/>
            <person name="Lipzen A."/>
            <person name="Riley R."/>
            <person name="Ahrendt S."/>
            <person name="Ng V."/>
            <person name="Barry K."/>
            <person name="Daum C."/>
            <person name="Grigoriev I.V."/>
            <person name="Hilden K.S."/>
            <person name="Makela M.R."/>
            <person name="de Vries R.P."/>
        </authorList>
    </citation>
    <scope>NUCLEOTIDE SEQUENCE [LARGE SCALE GENOMIC DNA]</scope>
    <source>
        <strain evidence="1">OM18370.1</strain>
    </source>
</reference>
<sequence>MRQTPRWQCCVRWSSNPARCCLRSWRRQPWHFRRPSAVHRVLVSSTVSLFQVRARSASIATTGSAVPAKAAPAPTARVPYCRGCSGQYNVLAMSVLTQPAPAHPIYDSYALHAQAAHHRMRGRLFLRSLPCNLTRPPSGIFWRLRHVSRWCRSCSPPPARGVEVTPSASFVQASGALWFGGCRKGPFAESEKDHISVPTEQLGSALSPEVGDSLDGAFGRLADAGPCDTQFPSQRVRAGRI</sequence>
<accession>A0A4Q9MSX2</accession>
<gene>
    <name evidence="1" type="ORF">BD311DRAFT_272156</name>
</gene>
<proteinExistence type="predicted"/>
<evidence type="ECO:0000313" key="1">
    <source>
        <dbReference type="EMBL" id="TBU29441.1"/>
    </source>
</evidence>